<evidence type="ECO:0000313" key="2">
    <source>
        <dbReference type="EMBL" id="KAK9923216.1"/>
    </source>
</evidence>
<evidence type="ECO:0008006" key="4">
    <source>
        <dbReference type="Google" id="ProtNLM"/>
    </source>
</evidence>
<sequence>MALESSSQEQQQTYSDHFSSDYDGSFLDDSDMDSSGDEEITSPTSEEKVLMSLIKMGYTEEEASIAIERCGLSSSLLELTDFLSAA</sequence>
<accession>A0AAW1WH27</accession>
<feature type="compositionally biased region" description="Acidic residues" evidence="1">
    <location>
        <begin position="26"/>
        <end position="40"/>
    </location>
</feature>
<proteinExistence type="predicted"/>
<protein>
    <recommendedName>
        <fullName evidence="4">UBA domain-containing protein</fullName>
    </recommendedName>
</protein>
<feature type="region of interest" description="Disordered" evidence="1">
    <location>
        <begin position="1"/>
        <end position="47"/>
    </location>
</feature>
<evidence type="ECO:0000313" key="3">
    <source>
        <dbReference type="Proteomes" id="UP001457282"/>
    </source>
</evidence>
<reference evidence="2 3" key="1">
    <citation type="journal article" date="2023" name="G3 (Bethesda)">
        <title>A chromosome-length genome assembly and annotation of blackberry (Rubus argutus, cv. 'Hillquist').</title>
        <authorList>
            <person name="Bruna T."/>
            <person name="Aryal R."/>
            <person name="Dudchenko O."/>
            <person name="Sargent D.J."/>
            <person name="Mead D."/>
            <person name="Buti M."/>
            <person name="Cavallini A."/>
            <person name="Hytonen T."/>
            <person name="Andres J."/>
            <person name="Pham M."/>
            <person name="Weisz D."/>
            <person name="Mascagni F."/>
            <person name="Usai G."/>
            <person name="Natali L."/>
            <person name="Bassil N."/>
            <person name="Fernandez G.E."/>
            <person name="Lomsadze A."/>
            <person name="Armour M."/>
            <person name="Olukolu B."/>
            <person name="Poorten T."/>
            <person name="Britton C."/>
            <person name="Davik J."/>
            <person name="Ashrafi H."/>
            <person name="Aiden E.L."/>
            <person name="Borodovsky M."/>
            <person name="Worthington M."/>
        </authorList>
    </citation>
    <scope>NUCLEOTIDE SEQUENCE [LARGE SCALE GENOMIC DNA]</scope>
    <source>
        <strain evidence="2">PI 553951</strain>
    </source>
</reference>
<dbReference type="AlphaFoldDB" id="A0AAW1WH27"/>
<dbReference type="Gene3D" id="1.10.8.10">
    <property type="entry name" value="DNA helicase RuvA subunit, C-terminal domain"/>
    <property type="match status" value="1"/>
</dbReference>
<dbReference type="EMBL" id="JBEDUW010000006">
    <property type="protein sequence ID" value="KAK9923216.1"/>
    <property type="molecule type" value="Genomic_DNA"/>
</dbReference>
<comment type="caution">
    <text evidence="2">The sequence shown here is derived from an EMBL/GenBank/DDBJ whole genome shotgun (WGS) entry which is preliminary data.</text>
</comment>
<keyword evidence="3" id="KW-1185">Reference proteome</keyword>
<dbReference type="Proteomes" id="UP001457282">
    <property type="component" value="Unassembled WGS sequence"/>
</dbReference>
<name>A0AAW1WH27_RUBAR</name>
<evidence type="ECO:0000256" key="1">
    <source>
        <dbReference type="SAM" id="MobiDB-lite"/>
    </source>
</evidence>
<feature type="compositionally biased region" description="Low complexity" evidence="1">
    <location>
        <begin position="1"/>
        <end position="12"/>
    </location>
</feature>
<gene>
    <name evidence="2" type="ORF">M0R45_031646</name>
</gene>
<organism evidence="2 3">
    <name type="scientific">Rubus argutus</name>
    <name type="common">Southern blackberry</name>
    <dbReference type="NCBI Taxonomy" id="59490"/>
    <lineage>
        <taxon>Eukaryota</taxon>
        <taxon>Viridiplantae</taxon>
        <taxon>Streptophyta</taxon>
        <taxon>Embryophyta</taxon>
        <taxon>Tracheophyta</taxon>
        <taxon>Spermatophyta</taxon>
        <taxon>Magnoliopsida</taxon>
        <taxon>eudicotyledons</taxon>
        <taxon>Gunneridae</taxon>
        <taxon>Pentapetalae</taxon>
        <taxon>rosids</taxon>
        <taxon>fabids</taxon>
        <taxon>Rosales</taxon>
        <taxon>Rosaceae</taxon>
        <taxon>Rosoideae</taxon>
        <taxon>Rosoideae incertae sedis</taxon>
        <taxon>Rubus</taxon>
    </lineage>
</organism>